<evidence type="ECO:0000256" key="4">
    <source>
        <dbReference type="ARBA" id="ARBA00022833"/>
    </source>
</evidence>
<dbReference type="InterPro" id="IPR010994">
    <property type="entry name" value="RuvA_2-like"/>
</dbReference>
<keyword evidence="1" id="KW-0645">Protease</keyword>
<dbReference type="Gene3D" id="3.40.140.10">
    <property type="entry name" value="Cytidine Deaminase, domain 2"/>
    <property type="match status" value="1"/>
</dbReference>
<name>A0A1W1H341_9GAMM</name>
<evidence type="ECO:0000256" key="2">
    <source>
        <dbReference type="ARBA" id="ARBA00022723"/>
    </source>
</evidence>
<feature type="domain" description="MPN" evidence="7">
    <location>
        <begin position="110"/>
        <end position="232"/>
    </location>
</feature>
<evidence type="ECO:0000256" key="6">
    <source>
        <dbReference type="RuleBase" id="RU003797"/>
    </source>
</evidence>
<dbReference type="InterPro" id="IPR020891">
    <property type="entry name" value="UPF0758_CS"/>
</dbReference>
<dbReference type="PROSITE" id="PS01302">
    <property type="entry name" value="UPF0758"/>
    <property type="match status" value="1"/>
</dbReference>
<dbReference type="InterPro" id="IPR025657">
    <property type="entry name" value="RadC_JAB"/>
</dbReference>
<sequence>MIAMMGAMPIHEWPEEERPREKLLARGPTSLSDAELLALFLGSGIGGRDAVQTARDLLLAHGPLRVLLDRSARELSKLPGLGPARSCTLAAGLELAHRYLAAELQQGEAVGNNPAAVGRYLQHRLRGQARELFVVLFLDNRHRLIACEELFAGTINAAPVYPREVVRRALLHNAAAVILSHNHPSGDPEPSAADAQITEELQRALALVDIRLLDHFVVGEGRPVSFAERGLLPPLQARLVG</sequence>
<dbReference type="AlphaFoldDB" id="A0A1W1H341"/>
<dbReference type="GO" id="GO:0046872">
    <property type="term" value="F:metal ion binding"/>
    <property type="evidence" value="ECO:0007669"/>
    <property type="project" value="UniProtKB-KW"/>
</dbReference>
<evidence type="ECO:0000256" key="3">
    <source>
        <dbReference type="ARBA" id="ARBA00022801"/>
    </source>
</evidence>
<dbReference type="PANTHER" id="PTHR30471:SF3">
    <property type="entry name" value="UPF0758 PROTEIN YEES-RELATED"/>
    <property type="match status" value="1"/>
</dbReference>
<dbReference type="InterPro" id="IPR046778">
    <property type="entry name" value="UPF0758_N"/>
</dbReference>
<dbReference type="GO" id="GO:0008237">
    <property type="term" value="F:metallopeptidase activity"/>
    <property type="evidence" value="ECO:0007669"/>
    <property type="project" value="UniProtKB-KW"/>
</dbReference>
<dbReference type="Pfam" id="PF20582">
    <property type="entry name" value="UPF0758_N"/>
    <property type="match status" value="1"/>
</dbReference>
<comment type="similarity">
    <text evidence="6">Belongs to the UPF0758 family.</text>
</comment>
<dbReference type="EMBL" id="FWEU01000005">
    <property type="protein sequence ID" value="SLM26010.1"/>
    <property type="molecule type" value="Genomic_DNA"/>
</dbReference>
<dbReference type="PANTHER" id="PTHR30471">
    <property type="entry name" value="DNA REPAIR PROTEIN RADC"/>
    <property type="match status" value="1"/>
</dbReference>
<gene>
    <name evidence="8" type="ORF">SAMN04488690_3766</name>
</gene>
<dbReference type="NCBIfam" id="TIGR00608">
    <property type="entry name" value="radc"/>
    <property type="match status" value="1"/>
</dbReference>
<evidence type="ECO:0000256" key="5">
    <source>
        <dbReference type="ARBA" id="ARBA00023049"/>
    </source>
</evidence>
<protein>
    <submittedName>
        <fullName evidence="8">DNA replication and repair protein RadC</fullName>
    </submittedName>
</protein>
<dbReference type="InterPro" id="IPR037518">
    <property type="entry name" value="MPN"/>
</dbReference>
<dbReference type="Pfam" id="PF04002">
    <property type="entry name" value="RadC"/>
    <property type="match status" value="1"/>
</dbReference>
<keyword evidence="3" id="KW-0378">Hydrolase</keyword>
<dbReference type="InterPro" id="IPR001405">
    <property type="entry name" value="UPF0758"/>
</dbReference>
<evidence type="ECO:0000313" key="9">
    <source>
        <dbReference type="Proteomes" id="UP000191133"/>
    </source>
</evidence>
<keyword evidence="2" id="KW-0479">Metal-binding</keyword>
<reference evidence="9" key="1">
    <citation type="submission" date="2016-10" db="EMBL/GenBank/DDBJ databases">
        <authorList>
            <person name="Varghese N."/>
        </authorList>
    </citation>
    <scope>NUCLEOTIDE SEQUENCE [LARGE SCALE GENOMIC DNA]</scope>
    <source>
        <strain evidence="9">92MFCol6.1</strain>
    </source>
</reference>
<accession>A0A1W1H341</accession>
<organism evidence="8 9">
    <name type="scientific">Stenotrophomonas indicatrix</name>
    <dbReference type="NCBI Taxonomy" id="2045451"/>
    <lineage>
        <taxon>Bacteria</taxon>
        <taxon>Pseudomonadati</taxon>
        <taxon>Pseudomonadota</taxon>
        <taxon>Gammaproteobacteria</taxon>
        <taxon>Lysobacterales</taxon>
        <taxon>Lysobacteraceae</taxon>
        <taxon>Stenotrophomonas</taxon>
    </lineage>
</organism>
<keyword evidence="4" id="KW-0862">Zinc</keyword>
<dbReference type="PROSITE" id="PS50249">
    <property type="entry name" value="MPN"/>
    <property type="match status" value="1"/>
</dbReference>
<dbReference type="NCBIfam" id="NF000642">
    <property type="entry name" value="PRK00024.1"/>
    <property type="match status" value="1"/>
</dbReference>
<proteinExistence type="inferred from homology"/>
<dbReference type="Proteomes" id="UP000191133">
    <property type="component" value="Unassembled WGS sequence"/>
</dbReference>
<keyword evidence="5" id="KW-0482">Metalloprotease</keyword>
<dbReference type="GO" id="GO:0006508">
    <property type="term" value="P:proteolysis"/>
    <property type="evidence" value="ECO:0007669"/>
    <property type="project" value="UniProtKB-KW"/>
</dbReference>
<evidence type="ECO:0000256" key="1">
    <source>
        <dbReference type="ARBA" id="ARBA00022670"/>
    </source>
</evidence>
<dbReference type="SUPFAM" id="SSF47781">
    <property type="entry name" value="RuvA domain 2-like"/>
    <property type="match status" value="1"/>
</dbReference>
<evidence type="ECO:0000313" key="8">
    <source>
        <dbReference type="EMBL" id="SLM26010.1"/>
    </source>
</evidence>
<evidence type="ECO:0000259" key="7">
    <source>
        <dbReference type="PROSITE" id="PS50249"/>
    </source>
</evidence>
<dbReference type="CDD" id="cd08071">
    <property type="entry name" value="MPN_DUF2466"/>
    <property type="match status" value="1"/>
</dbReference>